<dbReference type="EMBL" id="QRIA01000019">
    <property type="protein sequence ID" value="RHG16639.1"/>
    <property type="molecule type" value="Genomic_DNA"/>
</dbReference>
<evidence type="ECO:0000313" key="3">
    <source>
        <dbReference type="Proteomes" id="UP000285697"/>
    </source>
</evidence>
<keyword evidence="1" id="KW-0472">Membrane</keyword>
<reference evidence="2 3" key="1">
    <citation type="submission" date="2018-08" db="EMBL/GenBank/DDBJ databases">
        <title>A genome reference for cultivated species of the human gut microbiota.</title>
        <authorList>
            <person name="Zou Y."/>
            <person name="Xue W."/>
            <person name="Luo G."/>
        </authorList>
    </citation>
    <scope>NUCLEOTIDE SEQUENCE [LARGE SCALE GENOMIC DNA]</scope>
    <source>
        <strain evidence="2 3">AM22-7AC</strain>
    </source>
</reference>
<accession>A0A414SBY0</accession>
<proteinExistence type="predicted"/>
<comment type="caution">
    <text evidence="2">The sequence shown here is derived from an EMBL/GenBank/DDBJ whole genome shotgun (WGS) entry which is preliminary data.</text>
</comment>
<dbReference type="AlphaFoldDB" id="A0A414SBY0"/>
<organism evidence="2 3">
    <name type="scientific">Mediterraneibacter gnavus</name>
    <name type="common">Ruminococcus gnavus</name>
    <dbReference type="NCBI Taxonomy" id="33038"/>
    <lineage>
        <taxon>Bacteria</taxon>
        <taxon>Bacillati</taxon>
        <taxon>Bacillota</taxon>
        <taxon>Clostridia</taxon>
        <taxon>Lachnospirales</taxon>
        <taxon>Lachnospiraceae</taxon>
        <taxon>Mediterraneibacter</taxon>
    </lineage>
</organism>
<protein>
    <submittedName>
        <fullName evidence="2">Stage III sporulation protein AD</fullName>
    </submittedName>
</protein>
<dbReference type="InterPro" id="IPR025664">
    <property type="entry name" value="Spore_III_AC/AD"/>
</dbReference>
<dbReference type="Pfam" id="PF06686">
    <property type="entry name" value="SpoIIIAC"/>
    <property type="match status" value="2"/>
</dbReference>
<feature type="transmembrane region" description="Helical" evidence="1">
    <location>
        <begin position="102"/>
        <end position="120"/>
    </location>
</feature>
<feature type="transmembrane region" description="Helical" evidence="1">
    <location>
        <begin position="61"/>
        <end position="82"/>
    </location>
</feature>
<keyword evidence="1" id="KW-0812">Transmembrane</keyword>
<dbReference type="Proteomes" id="UP000285697">
    <property type="component" value="Unassembled WGS sequence"/>
</dbReference>
<feature type="transmembrane region" description="Helical" evidence="1">
    <location>
        <begin position="27"/>
        <end position="49"/>
    </location>
</feature>
<keyword evidence="1" id="KW-1133">Transmembrane helix</keyword>
<gene>
    <name evidence="2" type="ORF">DW270_12510</name>
</gene>
<evidence type="ECO:0000256" key="1">
    <source>
        <dbReference type="SAM" id="Phobius"/>
    </source>
</evidence>
<name>A0A414SBY0_MEDGN</name>
<sequence length="128" mass="13901">MSVLQVSLIAMVAVLLAIQLKGGRAEYGFLINLAAGIILFFCIVGKLEVFIRAVEQIQSFLTLDTEYIAIMLKMVGITYIAQFSSGICKDAGYQAIAAQIEIFGKLAILVVGMPVLLALLETIQEFLL</sequence>
<dbReference type="RefSeq" id="WP_118263175.1">
    <property type="nucleotide sequence ID" value="NZ_QRIA01000019.1"/>
</dbReference>
<evidence type="ECO:0000313" key="2">
    <source>
        <dbReference type="EMBL" id="RHG16639.1"/>
    </source>
</evidence>